<sequence length="426" mass="44834">MASESASGQLSTVLRWTDEHHLHHQMLVAALLGICVGVVATTFRVVWLALKHQLWTTLDGLVWRVIVSTAAGIFIGAILYATFYPGALSALVQQFHREGRVEMAENVPVIPVGLIGLIAGQNAGPEGVMSIVGGSFGSKFAEVFEFDNSVKLLTLAGMGAGFGTILGAPIGGALLWLELPHKRGLEYYEAIVPTFIASFAGYLTEVLLGGMELFPAWRASSLMPVEPWHLAAAIGVGLICIPFGFIYTHSFAVIGRLFNEWSPAVYVRTTLAGLGIGVLGYALPLTYFYGGSKMNVLLSNSFSLEVLLLTLAGTMVAAALTIHGNWLGGLIIPHMFMGALVGQAAALVVPGLPPMFGMLAGMAAFNSVVTATPLSSALIAIALTNGASITPVFLASLVAFVGSPNVQFLEVAAPRSEAPAFYANDD</sequence>
<dbReference type="EMBL" id="CP096658">
    <property type="protein sequence ID" value="UPV99268.1"/>
    <property type="molecule type" value="Genomic_DNA"/>
</dbReference>
<feature type="transmembrane region" description="Helical" evidence="5">
    <location>
        <begin position="228"/>
        <end position="253"/>
    </location>
</feature>
<dbReference type="InterPro" id="IPR014743">
    <property type="entry name" value="Cl-channel_core"/>
</dbReference>
<dbReference type="Pfam" id="PF00654">
    <property type="entry name" value="Voltage_CLC"/>
    <property type="match status" value="1"/>
</dbReference>
<protein>
    <submittedName>
        <fullName evidence="6">Chloride channel protein</fullName>
    </submittedName>
</protein>
<dbReference type="InterPro" id="IPR050368">
    <property type="entry name" value="ClC-type_chloride_channel"/>
</dbReference>
<dbReference type="GO" id="GO:0015108">
    <property type="term" value="F:chloride transmembrane transporter activity"/>
    <property type="evidence" value="ECO:0007669"/>
    <property type="project" value="InterPro"/>
</dbReference>
<evidence type="ECO:0000256" key="2">
    <source>
        <dbReference type="ARBA" id="ARBA00022692"/>
    </source>
</evidence>
<dbReference type="GeneID" id="72190613"/>
<feature type="transmembrane region" description="Helical" evidence="5">
    <location>
        <begin position="265"/>
        <end position="287"/>
    </location>
</feature>
<dbReference type="InterPro" id="IPR001807">
    <property type="entry name" value="ClC"/>
</dbReference>
<evidence type="ECO:0000256" key="4">
    <source>
        <dbReference type="ARBA" id="ARBA00023136"/>
    </source>
</evidence>
<feature type="transmembrane region" description="Helical" evidence="5">
    <location>
        <begin position="152"/>
        <end position="175"/>
    </location>
</feature>
<accession>A0A8U0IGS8</accession>
<dbReference type="RefSeq" id="WP_248653766.1">
    <property type="nucleotide sequence ID" value="NZ_CP096658.1"/>
</dbReference>
<evidence type="ECO:0000313" key="6">
    <source>
        <dbReference type="EMBL" id="UPV99268.1"/>
    </source>
</evidence>
<dbReference type="CDD" id="cd00400">
    <property type="entry name" value="Voltage_gated_ClC"/>
    <property type="match status" value="1"/>
</dbReference>
<keyword evidence="3 5" id="KW-1133">Transmembrane helix</keyword>
<evidence type="ECO:0000313" key="7">
    <source>
        <dbReference type="Proteomes" id="UP000830434"/>
    </source>
</evidence>
<dbReference type="PANTHER" id="PTHR43427">
    <property type="entry name" value="CHLORIDE CHANNEL PROTEIN CLC-E"/>
    <property type="match status" value="1"/>
</dbReference>
<feature type="transmembrane region" description="Helical" evidence="5">
    <location>
        <begin position="61"/>
        <end position="83"/>
    </location>
</feature>
<organism evidence="6 7">
    <name type="scientific">Halorussus gelatinilyticus</name>
    <dbReference type="NCBI Taxonomy" id="2937524"/>
    <lineage>
        <taxon>Archaea</taxon>
        <taxon>Methanobacteriati</taxon>
        <taxon>Methanobacteriota</taxon>
        <taxon>Stenosarchaea group</taxon>
        <taxon>Halobacteria</taxon>
        <taxon>Halobacteriales</taxon>
        <taxon>Haladaptataceae</taxon>
        <taxon>Halorussus</taxon>
    </lineage>
</organism>
<name>A0A8U0IGS8_9EURY</name>
<comment type="subcellular location">
    <subcellularLocation>
        <location evidence="1">Membrane</location>
        <topology evidence="1">Multi-pass membrane protein</topology>
    </subcellularLocation>
</comment>
<dbReference type="Gene3D" id="1.10.3080.10">
    <property type="entry name" value="Clc chloride channel"/>
    <property type="match status" value="1"/>
</dbReference>
<dbReference type="PRINTS" id="PR00762">
    <property type="entry name" value="CLCHANNEL"/>
</dbReference>
<evidence type="ECO:0000256" key="1">
    <source>
        <dbReference type="ARBA" id="ARBA00004141"/>
    </source>
</evidence>
<dbReference type="AlphaFoldDB" id="A0A8U0IGS8"/>
<dbReference type="GO" id="GO:0016020">
    <property type="term" value="C:membrane"/>
    <property type="evidence" value="ECO:0007669"/>
    <property type="project" value="UniProtKB-SubCell"/>
</dbReference>
<feature type="transmembrane region" description="Helical" evidence="5">
    <location>
        <begin position="344"/>
        <end position="365"/>
    </location>
</feature>
<feature type="transmembrane region" description="Helical" evidence="5">
    <location>
        <begin position="187"/>
        <end position="208"/>
    </location>
</feature>
<keyword evidence="7" id="KW-1185">Reference proteome</keyword>
<dbReference type="SUPFAM" id="SSF81340">
    <property type="entry name" value="Clc chloride channel"/>
    <property type="match status" value="1"/>
</dbReference>
<dbReference type="KEGG" id="haxz:M0R88_12120"/>
<keyword evidence="4 5" id="KW-0472">Membrane</keyword>
<dbReference type="PANTHER" id="PTHR43427:SF12">
    <property type="entry name" value="CHLORIDE TRANSPORTER"/>
    <property type="match status" value="1"/>
</dbReference>
<evidence type="ECO:0000256" key="5">
    <source>
        <dbReference type="SAM" id="Phobius"/>
    </source>
</evidence>
<feature type="transmembrane region" description="Helical" evidence="5">
    <location>
        <begin position="377"/>
        <end position="401"/>
    </location>
</feature>
<gene>
    <name evidence="6" type="ORF">M0R88_12120</name>
</gene>
<feature type="transmembrane region" description="Helical" evidence="5">
    <location>
        <begin position="26"/>
        <end position="49"/>
    </location>
</feature>
<reference evidence="6" key="1">
    <citation type="submission" date="2022-04" db="EMBL/GenBank/DDBJ databases">
        <title>Diverse halophilic archaea isolated from saline environments.</title>
        <authorList>
            <person name="Cui H.-L."/>
        </authorList>
    </citation>
    <scope>NUCLEOTIDE SEQUENCE</scope>
    <source>
        <strain evidence="6">XZYJT40</strain>
    </source>
</reference>
<feature type="transmembrane region" description="Helical" evidence="5">
    <location>
        <begin position="307"/>
        <end position="332"/>
    </location>
</feature>
<evidence type="ECO:0000256" key="3">
    <source>
        <dbReference type="ARBA" id="ARBA00022989"/>
    </source>
</evidence>
<keyword evidence="2 5" id="KW-0812">Transmembrane</keyword>
<proteinExistence type="predicted"/>
<dbReference type="Proteomes" id="UP000830434">
    <property type="component" value="Chromosome"/>
</dbReference>